<dbReference type="GO" id="GO:2000304">
    <property type="term" value="P:positive regulation of ceramide biosynthetic process"/>
    <property type="evidence" value="ECO:0007669"/>
    <property type="project" value="TreeGrafter"/>
</dbReference>
<dbReference type="Gene3D" id="3.40.1090.10">
    <property type="entry name" value="Cytosolic phospholipase A2 catalytic domain"/>
    <property type="match status" value="1"/>
</dbReference>
<dbReference type="SMART" id="SM00248">
    <property type="entry name" value="ANK"/>
    <property type="match status" value="2"/>
</dbReference>
<evidence type="ECO:0000256" key="7">
    <source>
        <dbReference type="PROSITE-ProRule" id="PRU00023"/>
    </source>
</evidence>
<evidence type="ECO:0000259" key="9">
    <source>
        <dbReference type="PROSITE" id="PS51635"/>
    </source>
</evidence>
<evidence type="ECO:0000256" key="6">
    <source>
        <dbReference type="ARBA" id="ARBA00023422"/>
    </source>
</evidence>
<evidence type="ECO:0000256" key="8">
    <source>
        <dbReference type="PROSITE-ProRule" id="PRU01161"/>
    </source>
</evidence>
<evidence type="ECO:0000256" key="2">
    <source>
        <dbReference type="ARBA" id="ARBA00022737"/>
    </source>
</evidence>
<dbReference type="InterPro" id="IPR016035">
    <property type="entry name" value="Acyl_Trfase/lysoPLipase"/>
</dbReference>
<dbReference type="GO" id="GO:0005739">
    <property type="term" value="C:mitochondrion"/>
    <property type="evidence" value="ECO:0007669"/>
    <property type="project" value="TreeGrafter"/>
</dbReference>
<dbReference type="STRING" id="158441.A0A226DIB0"/>
<feature type="repeat" description="ANK" evidence="7">
    <location>
        <begin position="126"/>
        <end position="160"/>
    </location>
</feature>
<dbReference type="AlphaFoldDB" id="A0A226DIB0"/>
<dbReference type="GO" id="GO:0047499">
    <property type="term" value="F:calcium-independent phospholipase A2 activity"/>
    <property type="evidence" value="ECO:0007669"/>
    <property type="project" value="InterPro"/>
</dbReference>
<evidence type="ECO:0000313" key="10">
    <source>
        <dbReference type="EMBL" id="OXA44574.1"/>
    </source>
</evidence>
<feature type="active site" description="Nucleophile" evidence="8">
    <location>
        <position position="280"/>
    </location>
</feature>
<feature type="domain" description="PNPLA" evidence="9">
    <location>
        <begin position="242"/>
        <end position="417"/>
    </location>
</feature>
<keyword evidence="2" id="KW-0677">Repeat</keyword>
<feature type="active site" description="Proton acceptor" evidence="8">
    <location>
        <position position="404"/>
    </location>
</feature>
<dbReference type="InterPro" id="IPR036770">
    <property type="entry name" value="Ankyrin_rpt-contain_sf"/>
</dbReference>
<feature type="short sequence motif" description="GXGXXG" evidence="8">
    <location>
        <begin position="246"/>
        <end position="251"/>
    </location>
</feature>
<gene>
    <name evidence="10" type="ORF">Fcan01_20394</name>
</gene>
<comment type="caution">
    <text evidence="10">The sequence shown here is derived from an EMBL/GenBank/DDBJ whole genome shotgun (WGS) entry which is preliminary data.</text>
</comment>
<keyword evidence="3 8" id="KW-0378">Hydrolase</keyword>
<dbReference type="OMA" id="KRPHNTE"/>
<dbReference type="PANTHER" id="PTHR24139">
    <property type="entry name" value="CALCIUM-INDEPENDENT PHOSPHOLIPASE A2"/>
    <property type="match status" value="1"/>
</dbReference>
<dbReference type="PROSITE" id="PS50297">
    <property type="entry name" value="ANK_REP_REGION"/>
    <property type="match status" value="2"/>
</dbReference>
<comment type="catalytic activity">
    <reaction evidence="6">
        <text>a 1,2-diacyl-sn-glycero-3-phosphocholine + H2O = a 1-acyl-sn-glycero-3-phosphocholine + a fatty acid + H(+)</text>
        <dbReference type="Rhea" id="RHEA:15801"/>
        <dbReference type="ChEBI" id="CHEBI:15377"/>
        <dbReference type="ChEBI" id="CHEBI:15378"/>
        <dbReference type="ChEBI" id="CHEBI:28868"/>
        <dbReference type="ChEBI" id="CHEBI:57643"/>
        <dbReference type="ChEBI" id="CHEBI:58168"/>
        <dbReference type="EC" id="3.1.1.4"/>
    </reaction>
    <physiologicalReaction direction="left-to-right" evidence="6">
        <dbReference type="Rhea" id="RHEA:15802"/>
    </physiologicalReaction>
</comment>
<proteinExistence type="predicted"/>
<dbReference type="PROSITE" id="PS50088">
    <property type="entry name" value="ANK_REPEAT"/>
    <property type="match status" value="2"/>
</dbReference>
<dbReference type="SUPFAM" id="SSF52151">
    <property type="entry name" value="FabD/lysophospholipase-like"/>
    <property type="match status" value="1"/>
</dbReference>
<dbReference type="EC" id="3.1.1.4" evidence="1"/>
<sequence length="553" mass="61174">MDNQPVVQISAKFKAAIQTFSLQDLKSLLESYLHFIKDESNWFYDESSPQNGGPLHWVLASQETRRPNTFVVKEMLTILLEKGCPTDFRDLYGSTPLHSAVTKGSLPLVVTLLSHMADPNLTTHRKKTTPLHLVARSNDSSLDILKALIVFNADLNLRDAKGMSALHLLGENTAPWAREGIAVMHAVKAARCPEFNPALCSRDCKYEEPDENDEAGDNVANNLVKMLKCDRKSTGKRKYHLLCLDGGGIRGVVLTQMLTCFEKIMNQTTQEYFNCIAGTSTGGILGLGLASGKSVMECQGLYFQLKDSVFKGAKAYGVTPLENFLKKMFGENRRLDSLTGMRVMVTATNVTQLPPELHLFRNYPTTGQTDAYEETDEDTLIWKAAKLTGAAPFYFQMEHHSLVDGGFVANNPTLDALAELSRCQRNLFEDDHDLLPTVVVSLGTSICLTDCGSQGLGLNPSVWNFFTDPIGLITKVPGFSKLLLEQVTASNGPIIQRGMEMCNLIGSNYIRLNPQVSTLIELDETDDAKLINLIFETRVYTLSIADQLRTICS</sequence>
<dbReference type="InterPro" id="IPR002641">
    <property type="entry name" value="PNPLA_dom"/>
</dbReference>
<evidence type="ECO:0000313" key="11">
    <source>
        <dbReference type="Proteomes" id="UP000198287"/>
    </source>
</evidence>
<accession>A0A226DIB0</accession>
<feature type="short sequence motif" description="DGA/G" evidence="8">
    <location>
        <begin position="404"/>
        <end position="406"/>
    </location>
</feature>
<dbReference type="Pfam" id="PF13637">
    <property type="entry name" value="Ank_4"/>
    <property type="match status" value="1"/>
</dbReference>
<dbReference type="EMBL" id="LNIX01000019">
    <property type="protein sequence ID" value="OXA44574.1"/>
    <property type="molecule type" value="Genomic_DNA"/>
</dbReference>
<keyword evidence="5 8" id="KW-0443">Lipid metabolism</keyword>
<keyword evidence="4 7" id="KW-0040">ANK repeat</keyword>
<dbReference type="GO" id="GO:0052816">
    <property type="term" value="F:long-chain fatty acyl-CoA hydrolase activity"/>
    <property type="evidence" value="ECO:0007669"/>
    <property type="project" value="TreeGrafter"/>
</dbReference>
<dbReference type="InterPro" id="IPR047148">
    <property type="entry name" value="PLPL9"/>
</dbReference>
<dbReference type="InterPro" id="IPR002110">
    <property type="entry name" value="Ankyrin_rpt"/>
</dbReference>
<evidence type="ECO:0000256" key="3">
    <source>
        <dbReference type="ARBA" id="ARBA00022801"/>
    </source>
</evidence>
<dbReference type="Gene3D" id="1.25.40.20">
    <property type="entry name" value="Ankyrin repeat-containing domain"/>
    <property type="match status" value="1"/>
</dbReference>
<evidence type="ECO:0000256" key="5">
    <source>
        <dbReference type="ARBA" id="ARBA00023098"/>
    </source>
</evidence>
<name>A0A226DIB0_FOLCA</name>
<dbReference type="PANTHER" id="PTHR24139:SF34">
    <property type="entry name" value="85_88 KDA CALCIUM-INDEPENDENT PHOSPHOLIPASE A2"/>
    <property type="match status" value="1"/>
</dbReference>
<dbReference type="OrthoDB" id="10021675at2759"/>
<dbReference type="SUPFAM" id="SSF48403">
    <property type="entry name" value="Ankyrin repeat"/>
    <property type="match status" value="1"/>
</dbReference>
<organism evidence="10 11">
    <name type="scientific">Folsomia candida</name>
    <name type="common">Springtail</name>
    <dbReference type="NCBI Taxonomy" id="158441"/>
    <lineage>
        <taxon>Eukaryota</taxon>
        <taxon>Metazoa</taxon>
        <taxon>Ecdysozoa</taxon>
        <taxon>Arthropoda</taxon>
        <taxon>Hexapoda</taxon>
        <taxon>Collembola</taxon>
        <taxon>Entomobryomorpha</taxon>
        <taxon>Isotomoidea</taxon>
        <taxon>Isotomidae</taxon>
        <taxon>Proisotominae</taxon>
        <taxon>Folsomia</taxon>
    </lineage>
</organism>
<keyword evidence="8" id="KW-0442">Lipid degradation</keyword>
<protein>
    <recommendedName>
        <fullName evidence="1">phospholipase A2</fullName>
        <ecNumber evidence="1">3.1.1.4</ecNumber>
    </recommendedName>
</protein>
<dbReference type="Proteomes" id="UP000198287">
    <property type="component" value="Unassembled WGS sequence"/>
</dbReference>
<dbReference type="PROSITE" id="PS51635">
    <property type="entry name" value="PNPLA"/>
    <property type="match status" value="1"/>
</dbReference>
<evidence type="ECO:0000256" key="1">
    <source>
        <dbReference type="ARBA" id="ARBA00013278"/>
    </source>
</evidence>
<reference evidence="10 11" key="1">
    <citation type="submission" date="2015-12" db="EMBL/GenBank/DDBJ databases">
        <title>The genome of Folsomia candida.</title>
        <authorList>
            <person name="Faddeeva A."/>
            <person name="Derks M.F."/>
            <person name="Anvar Y."/>
            <person name="Smit S."/>
            <person name="Van Straalen N."/>
            <person name="Roelofs D."/>
        </authorList>
    </citation>
    <scope>NUCLEOTIDE SEQUENCE [LARGE SCALE GENOMIC DNA]</scope>
    <source>
        <strain evidence="10 11">VU population</strain>
        <tissue evidence="10">Whole body</tissue>
    </source>
</reference>
<evidence type="ECO:0000256" key="4">
    <source>
        <dbReference type="ARBA" id="ARBA00023043"/>
    </source>
</evidence>
<dbReference type="Pfam" id="PF01734">
    <property type="entry name" value="Patatin"/>
    <property type="match status" value="1"/>
</dbReference>
<dbReference type="GO" id="GO:0016042">
    <property type="term" value="P:lipid catabolic process"/>
    <property type="evidence" value="ECO:0007669"/>
    <property type="project" value="UniProtKB-UniRule"/>
</dbReference>
<feature type="short sequence motif" description="GXSXG" evidence="8">
    <location>
        <begin position="278"/>
        <end position="282"/>
    </location>
</feature>
<feature type="repeat" description="ANK" evidence="7">
    <location>
        <begin position="92"/>
        <end position="124"/>
    </location>
</feature>
<keyword evidence="11" id="KW-1185">Reference proteome</keyword>